<keyword evidence="1" id="KW-0479">Metal-binding</keyword>
<proteinExistence type="predicted"/>
<evidence type="ECO:0000256" key="2">
    <source>
        <dbReference type="ARBA" id="ARBA00022771"/>
    </source>
</evidence>
<dbReference type="SUPFAM" id="SSF49599">
    <property type="entry name" value="TRAF domain-like"/>
    <property type="match status" value="1"/>
</dbReference>
<gene>
    <name evidence="5" type="ORF">RFI_37411</name>
</gene>
<comment type="caution">
    <text evidence="5">The sequence shown here is derived from an EMBL/GenBank/DDBJ whole genome shotgun (WGS) entry which is preliminary data.</text>
</comment>
<name>X6LFY0_RETFI</name>
<dbReference type="EMBL" id="ASPP01042144">
    <property type="protein sequence ID" value="ETO00047.1"/>
    <property type="molecule type" value="Genomic_DNA"/>
</dbReference>
<reference evidence="5 6" key="1">
    <citation type="journal article" date="2013" name="Curr. Biol.">
        <title>The Genome of the Foraminiferan Reticulomyxa filosa.</title>
        <authorList>
            <person name="Glockner G."/>
            <person name="Hulsmann N."/>
            <person name="Schleicher M."/>
            <person name="Noegel A.A."/>
            <person name="Eichinger L."/>
            <person name="Gallinger C."/>
            <person name="Pawlowski J."/>
            <person name="Sierra R."/>
            <person name="Euteneuer U."/>
            <person name="Pillet L."/>
            <person name="Moustafa A."/>
            <person name="Platzer M."/>
            <person name="Groth M."/>
            <person name="Szafranski K."/>
            <person name="Schliwa M."/>
        </authorList>
    </citation>
    <scope>NUCLEOTIDE SEQUENCE [LARGE SCALE GENOMIC DNA]</scope>
</reference>
<evidence type="ECO:0000313" key="5">
    <source>
        <dbReference type="EMBL" id="ETO00047.1"/>
    </source>
</evidence>
<protein>
    <recommendedName>
        <fullName evidence="4">TRAF-type domain-containing protein</fullName>
    </recommendedName>
</protein>
<accession>X6LFY0</accession>
<dbReference type="InterPro" id="IPR001293">
    <property type="entry name" value="Znf_TRAF"/>
</dbReference>
<dbReference type="GO" id="GO:0008270">
    <property type="term" value="F:zinc ion binding"/>
    <property type="evidence" value="ECO:0007669"/>
    <property type="project" value="UniProtKB-KW"/>
</dbReference>
<keyword evidence="3" id="KW-0862">Zinc</keyword>
<feature type="domain" description="TRAF-type" evidence="4">
    <location>
        <begin position="128"/>
        <end position="172"/>
    </location>
</feature>
<evidence type="ECO:0000256" key="3">
    <source>
        <dbReference type="ARBA" id="ARBA00022833"/>
    </source>
</evidence>
<sequence>MSSLKKGLSEEAIKRSLLGECYNTEWVLFLHKQDAPEDFECLICKQITNNAVKLTCKEHEDASEEMFVGEKCLNRYLEENDSQCPIDDHNPCRYKKGITIRKKINNLTVMCPRQFAKDTNADLEMKLCCKFNGKIKDIKEHLEESCPLRPLECRFKKFGCDEILFQSNFGQHLQLQLKKHLDLLISHIGELQKELEHHQTCQVSFVVFFFNKKNEKFQSN</sequence>
<dbReference type="InterPro" id="IPR013083">
    <property type="entry name" value="Znf_RING/FYVE/PHD"/>
</dbReference>
<keyword evidence="6" id="KW-1185">Reference proteome</keyword>
<dbReference type="Pfam" id="PF02176">
    <property type="entry name" value="zf-TRAF"/>
    <property type="match status" value="1"/>
</dbReference>
<evidence type="ECO:0000256" key="1">
    <source>
        <dbReference type="ARBA" id="ARBA00022723"/>
    </source>
</evidence>
<dbReference type="AlphaFoldDB" id="X6LFY0"/>
<keyword evidence="2" id="KW-0863">Zinc-finger</keyword>
<organism evidence="5 6">
    <name type="scientific">Reticulomyxa filosa</name>
    <dbReference type="NCBI Taxonomy" id="46433"/>
    <lineage>
        <taxon>Eukaryota</taxon>
        <taxon>Sar</taxon>
        <taxon>Rhizaria</taxon>
        <taxon>Retaria</taxon>
        <taxon>Foraminifera</taxon>
        <taxon>Monothalamids</taxon>
        <taxon>Reticulomyxidae</taxon>
        <taxon>Reticulomyxa</taxon>
    </lineage>
</organism>
<evidence type="ECO:0000313" key="6">
    <source>
        <dbReference type="Proteomes" id="UP000023152"/>
    </source>
</evidence>
<evidence type="ECO:0000259" key="4">
    <source>
        <dbReference type="Pfam" id="PF02176"/>
    </source>
</evidence>
<dbReference type="Proteomes" id="UP000023152">
    <property type="component" value="Unassembled WGS sequence"/>
</dbReference>
<dbReference type="Gene3D" id="3.30.40.10">
    <property type="entry name" value="Zinc/RING finger domain, C3HC4 (zinc finger)"/>
    <property type="match status" value="2"/>
</dbReference>